<comment type="caution">
    <text evidence="2">The sequence shown here is derived from an EMBL/GenBank/DDBJ whole genome shotgun (WGS) entry which is preliminary data.</text>
</comment>
<reference evidence="2 3" key="1">
    <citation type="submission" date="2019-01" db="EMBL/GenBank/DDBJ databases">
        <title>A draft genome assembly of the solar-powered sea slug Elysia chlorotica.</title>
        <authorList>
            <person name="Cai H."/>
            <person name="Li Q."/>
            <person name="Fang X."/>
            <person name="Li J."/>
            <person name="Curtis N.E."/>
            <person name="Altenburger A."/>
            <person name="Shibata T."/>
            <person name="Feng M."/>
            <person name="Maeda T."/>
            <person name="Schwartz J.A."/>
            <person name="Shigenobu S."/>
            <person name="Lundholm N."/>
            <person name="Nishiyama T."/>
            <person name="Yang H."/>
            <person name="Hasebe M."/>
            <person name="Li S."/>
            <person name="Pierce S.K."/>
            <person name="Wang J."/>
        </authorList>
    </citation>
    <scope>NUCLEOTIDE SEQUENCE [LARGE SCALE GENOMIC DNA]</scope>
    <source>
        <strain evidence="2">EC2010</strain>
        <tissue evidence="2">Whole organism of an adult</tissue>
    </source>
</reference>
<evidence type="ECO:0000256" key="1">
    <source>
        <dbReference type="SAM" id="MobiDB-lite"/>
    </source>
</evidence>
<keyword evidence="3" id="KW-1185">Reference proteome</keyword>
<gene>
    <name evidence="2" type="ORF">EGW08_018007</name>
</gene>
<protein>
    <submittedName>
        <fullName evidence="2">Uncharacterized protein</fullName>
    </submittedName>
</protein>
<accession>A0A3S1H8F5</accession>
<sequence>VVHHVVRLHVRHLGPHLGEVVDLGVLEKVLHPGVLDCAVLDLGLLRQVGHRLVTYVDRGGYFLDGEEGGQVGCVRGDKDEGEEPPGAGLFIKRHPPPTLHKRAQDEPEGLPDGHWGEVPTGLSVQTPAHPLQAIQNPGHDQEGGQDDHPHHGGERAQELEVGRLVGGHAHQHRDVSCHERLGEVHSALPVGVDGQGRHGHCGFNALAHPSNQLSNNAVPLSVGHLAAKLAVVDQIEVVVEVQLFGHILDEIYGETLKLVIARSGLVVFFEH</sequence>
<evidence type="ECO:0000313" key="3">
    <source>
        <dbReference type="Proteomes" id="UP000271974"/>
    </source>
</evidence>
<feature type="compositionally biased region" description="Basic residues" evidence="1">
    <location>
        <begin position="91"/>
        <end position="101"/>
    </location>
</feature>
<dbReference type="EMBL" id="RQTK01000852">
    <property type="protein sequence ID" value="RUS74239.1"/>
    <property type="molecule type" value="Genomic_DNA"/>
</dbReference>
<evidence type="ECO:0000313" key="2">
    <source>
        <dbReference type="EMBL" id="RUS74239.1"/>
    </source>
</evidence>
<dbReference type="AlphaFoldDB" id="A0A3S1H8F5"/>
<feature type="compositionally biased region" description="Basic and acidic residues" evidence="1">
    <location>
        <begin position="139"/>
        <end position="155"/>
    </location>
</feature>
<feature type="non-terminal residue" evidence="2">
    <location>
        <position position="1"/>
    </location>
</feature>
<proteinExistence type="predicted"/>
<feature type="region of interest" description="Disordered" evidence="1">
    <location>
        <begin position="77"/>
        <end position="155"/>
    </location>
</feature>
<feature type="non-terminal residue" evidence="2">
    <location>
        <position position="271"/>
    </location>
</feature>
<dbReference type="Proteomes" id="UP000271974">
    <property type="component" value="Unassembled WGS sequence"/>
</dbReference>
<name>A0A3S1H8F5_ELYCH</name>
<organism evidence="2 3">
    <name type="scientific">Elysia chlorotica</name>
    <name type="common">Eastern emerald elysia</name>
    <name type="synonym">Sea slug</name>
    <dbReference type="NCBI Taxonomy" id="188477"/>
    <lineage>
        <taxon>Eukaryota</taxon>
        <taxon>Metazoa</taxon>
        <taxon>Spiralia</taxon>
        <taxon>Lophotrochozoa</taxon>
        <taxon>Mollusca</taxon>
        <taxon>Gastropoda</taxon>
        <taxon>Heterobranchia</taxon>
        <taxon>Euthyneura</taxon>
        <taxon>Panpulmonata</taxon>
        <taxon>Sacoglossa</taxon>
        <taxon>Placobranchoidea</taxon>
        <taxon>Plakobranchidae</taxon>
        <taxon>Elysia</taxon>
    </lineage>
</organism>